<dbReference type="PATRIC" id="fig|1165867.3.peg.4394"/>
<dbReference type="Proteomes" id="UP000006447">
    <property type="component" value="Unassembled WGS sequence"/>
</dbReference>
<dbReference type="EMBL" id="AJJH01000115">
    <property type="protein sequence ID" value="EID77975.1"/>
    <property type="molecule type" value="Genomic_DNA"/>
</dbReference>
<organism evidence="2 3">
    <name type="scientific">Rhodococcus opacus RKJ300 = JCM 13270</name>
    <dbReference type="NCBI Taxonomy" id="1165867"/>
    <lineage>
        <taxon>Bacteria</taxon>
        <taxon>Bacillati</taxon>
        <taxon>Actinomycetota</taxon>
        <taxon>Actinomycetes</taxon>
        <taxon>Mycobacteriales</taxon>
        <taxon>Nocardiaceae</taxon>
        <taxon>Rhodococcus</taxon>
    </lineage>
</organism>
<comment type="caution">
    <text evidence="2">The sequence shown here is derived from an EMBL/GenBank/DDBJ whole genome shotgun (WGS) entry which is preliminary data.</text>
</comment>
<accession>I0WNK9</accession>
<feature type="region of interest" description="Disordered" evidence="1">
    <location>
        <begin position="348"/>
        <end position="423"/>
    </location>
</feature>
<sequence>MGALVAADLDELRAFTSRLRCVAAGGDAGLGIEWLDAIEALKSVGGAVQAVITDGVATSIRADRRARGLPRVEWDRGIASQIALARRESPNRGGRHLGFAQALVHEMPHTLAMLQTARLNEWRATLLVRETACLSATDRAIVDRRLCSDPAILDGVGDRGLIARAKALAVDLDAAAVVARHRKAVSERRVTTRPAPDSMAYLSALMPVEQAVCLQATLGRDADSLIATGNSGGRTRNQLMVDLLFDRGTGQTAAGGVPVAVNLVLSDETLLAGGHEAAQLHGFGPVPAGIARQLVADAVDRGTETSLRRVYSCPRSGALTAMESQSRTFPMSLRKLIDLRDRTCRTPWCDAPDPAPRPHPLPPTARGDQRAQRVRTVRGLQLREGSTGVDGPTGAQPRPHPPHRPRHPDRTPLPVGGPTAPRSWTTVGGRNCCEHTPPRLLNDTFRGGGVTPLMQCATCLLTR</sequence>
<evidence type="ECO:0000313" key="2">
    <source>
        <dbReference type="EMBL" id="EID77975.1"/>
    </source>
</evidence>
<reference evidence="2 3" key="1">
    <citation type="journal article" date="2012" name="J. Bacteriol.">
        <title>Draft genome sequence of the nitrophenol-degrading actinomycete Rhodococcus imtechensis RKJ300.</title>
        <authorList>
            <person name="Vikram S."/>
            <person name="Kumar S."/>
            <person name="Subramanian S."/>
            <person name="Raghava G.P."/>
        </authorList>
    </citation>
    <scope>NUCLEOTIDE SEQUENCE [LARGE SCALE GENOMIC DNA]</scope>
    <source>
        <strain evidence="2 3">RKJ300</strain>
    </source>
</reference>
<proteinExistence type="predicted"/>
<evidence type="ECO:0000256" key="1">
    <source>
        <dbReference type="SAM" id="MobiDB-lite"/>
    </source>
</evidence>
<evidence type="ECO:0000313" key="3">
    <source>
        <dbReference type="Proteomes" id="UP000006447"/>
    </source>
</evidence>
<protein>
    <recommendedName>
        <fullName evidence="4">DUF222 domain-containing protein</fullName>
    </recommendedName>
</protein>
<gene>
    <name evidence="2" type="ORF">W59_21528</name>
</gene>
<evidence type="ECO:0008006" key="4">
    <source>
        <dbReference type="Google" id="ProtNLM"/>
    </source>
</evidence>
<dbReference type="AlphaFoldDB" id="I0WNK9"/>
<feature type="compositionally biased region" description="Pro residues" evidence="1">
    <location>
        <begin position="353"/>
        <end position="363"/>
    </location>
</feature>
<name>I0WNK9_RHOOP</name>